<sequence>MTARPRGRHTTALEGSEKEESKARAAACGTVLSASVILPPPLTILAVRSVGHRSRHRTVVDSAADEVEETENRRVRVVGSTRMPHQHPGLGDTLALGCRRDPKHLWGGFWGAMQSNQAVGGERGNAEEAIQTEGSQPLHLQPNDSSMKQQPKRLHVSNIPFRFRDPDLRQMFGSAGTPDTSYYQVFASNLTVFEKQCHEPWD</sequence>
<dbReference type="GO" id="GO:0007399">
    <property type="term" value="P:nervous system development"/>
    <property type="evidence" value="ECO:0007669"/>
    <property type="project" value="InterPro"/>
</dbReference>
<protein>
    <recommendedName>
        <fullName evidence="7">RRM domain-containing protein</fullName>
    </recommendedName>
</protein>
<evidence type="ECO:0000256" key="2">
    <source>
        <dbReference type="ARBA" id="ARBA00022884"/>
    </source>
</evidence>
<evidence type="ECO:0000256" key="3">
    <source>
        <dbReference type="ARBA" id="ARBA00023242"/>
    </source>
</evidence>
<evidence type="ECO:0000313" key="5">
    <source>
        <dbReference type="EMBL" id="CAB1420934.1"/>
    </source>
</evidence>
<dbReference type="PANTHER" id="PTHR15597">
    <property type="entry name" value="ATAXIN 2-BINDING PROTEIN 1-RELATED"/>
    <property type="match status" value="1"/>
</dbReference>
<dbReference type="GO" id="GO:0003729">
    <property type="term" value="F:mRNA binding"/>
    <property type="evidence" value="ECO:0007669"/>
    <property type="project" value="TreeGrafter"/>
</dbReference>
<keyword evidence="3" id="KW-0539">Nucleus</keyword>
<accession>A0A9N7YE45</accession>
<comment type="caution">
    <text evidence="5">The sequence shown here is derived from an EMBL/GenBank/DDBJ whole genome shotgun (WGS) entry which is preliminary data.</text>
</comment>
<evidence type="ECO:0000256" key="4">
    <source>
        <dbReference type="SAM" id="MobiDB-lite"/>
    </source>
</evidence>
<dbReference type="PANTHER" id="PTHR15597:SF25">
    <property type="entry name" value="RNA BINDING PROTEIN FOX-1 HOMOLOG 3"/>
    <property type="match status" value="1"/>
</dbReference>
<organism evidence="5 6">
    <name type="scientific">Pleuronectes platessa</name>
    <name type="common">European plaice</name>
    <dbReference type="NCBI Taxonomy" id="8262"/>
    <lineage>
        <taxon>Eukaryota</taxon>
        <taxon>Metazoa</taxon>
        <taxon>Chordata</taxon>
        <taxon>Craniata</taxon>
        <taxon>Vertebrata</taxon>
        <taxon>Euteleostomi</taxon>
        <taxon>Actinopterygii</taxon>
        <taxon>Neopterygii</taxon>
        <taxon>Teleostei</taxon>
        <taxon>Neoteleostei</taxon>
        <taxon>Acanthomorphata</taxon>
        <taxon>Carangaria</taxon>
        <taxon>Pleuronectiformes</taxon>
        <taxon>Pleuronectoidei</taxon>
        <taxon>Pleuronectidae</taxon>
        <taxon>Pleuronectes</taxon>
    </lineage>
</organism>
<dbReference type="GO" id="GO:0005634">
    <property type="term" value="C:nucleus"/>
    <property type="evidence" value="ECO:0007669"/>
    <property type="project" value="UniProtKB-SubCell"/>
</dbReference>
<dbReference type="EMBL" id="CADEAL010000492">
    <property type="protein sequence ID" value="CAB1420934.1"/>
    <property type="molecule type" value="Genomic_DNA"/>
</dbReference>
<dbReference type="Proteomes" id="UP001153269">
    <property type="component" value="Unassembled WGS sequence"/>
</dbReference>
<gene>
    <name evidence="5" type="ORF">PLEPLA_LOCUS8811</name>
</gene>
<dbReference type="InterPro" id="IPR035979">
    <property type="entry name" value="RBD_domain_sf"/>
</dbReference>
<keyword evidence="2" id="KW-0694">RNA-binding</keyword>
<evidence type="ECO:0008006" key="7">
    <source>
        <dbReference type="Google" id="ProtNLM"/>
    </source>
</evidence>
<dbReference type="GO" id="GO:0000381">
    <property type="term" value="P:regulation of alternative mRNA splicing, via spliceosome"/>
    <property type="evidence" value="ECO:0007669"/>
    <property type="project" value="InterPro"/>
</dbReference>
<reference evidence="5" key="1">
    <citation type="submission" date="2020-03" db="EMBL/GenBank/DDBJ databases">
        <authorList>
            <person name="Weist P."/>
        </authorList>
    </citation>
    <scope>NUCLEOTIDE SEQUENCE</scope>
</reference>
<feature type="region of interest" description="Disordered" evidence="4">
    <location>
        <begin position="1"/>
        <end position="21"/>
    </location>
</feature>
<evidence type="ECO:0000313" key="6">
    <source>
        <dbReference type="Proteomes" id="UP001153269"/>
    </source>
</evidence>
<evidence type="ECO:0000256" key="1">
    <source>
        <dbReference type="ARBA" id="ARBA00004123"/>
    </source>
</evidence>
<dbReference type="InterPro" id="IPR047131">
    <property type="entry name" value="RBFOX1-like"/>
</dbReference>
<comment type="subcellular location">
    <subcellularLocation>
        <location evidence="1">Nucleus</location>
    </subcellularLocation>
</comment>
<dbReference type="GO" id="GO:0005737">
    <property type="term" value="C:cytoplasm"/>
    <property type="evidence" value="ECO:0007669"/>
    <property type="project" value="TreeGrafter"/>
</dbReference>
<proteinExistence type="predicted"/>
<dbReference type="AlphaFoldDB" id="A0A9N7YE45"/>
<keyword evidence="6" id="KW-1185">Reference proteome</keyword>
<name>A0A9N7YE45_PLEPL</name>
<dbReference type="SUPFAM" id="SSF54928">
    <property type="entry name" value="RNA-binding domain, RBD"/>
    <property type="match status" value="1"/>
</dbReference>